<keyword evidence="2" id="KW-0808">Transferase</keyword>
<evidence type="ECO:0000259" key="1">
    <source>
        <dbReference type="Pfam" id="PF04028"/>
    </source>
</evidence>
<sequence length="244" mass="27101">MLKQGGQLLDEGPVLMSLRKRLEKSKTLAWILGFVARCYFGLCYRTTRWDIQGLDALKAALADGPIILVVWHSRLLMGPFHWPVKDGQLSSIHTSSPIGRVVGAMQRQQGLQPFEMREKRSNRATSRQIMKQVKEGTSIGITADGPEGPALIMKDPPIDWARATGRPVFSYAFATQRAKRVDSWDRMLVPLPFTKGSVVFSRFPSEVPRKMDAAQQIALRSEMQAFLLAQTAKADKALGLPAGP</sequence>
<dbReference type="AlphaFoldDB" id="A0AAN0MGI9"/>
<dbReference type="InterPro" id="IPR007172">
    <property type="entry name" value="DUF374"/>
</dbReference>
<dbReference type="EMBL" id="CP151767">
    <property type="protein sequence ID" value="WZU67766.1"/>
    <property type="molecule type" value="Genomic_DNA"/>
</dbReference>
<organism evidence="2 3">
    <name type="scientific">Yoonia rhodophyticola</name>
    <dbReference type="NCBI Taxonomy" id="3137370"/>
    <lineage>
        <taxon>Bacteria</taxon>
        <taxon>Pseudomonadati</taxon>
        <taxon>Pseudomonadota</taxon>
        <taxon>Alphaproteobacteria</taxon>
        <taxon>Rhodobacterales</taxon>
        <taxon>Paracoccaceae</taxon>
        <taxon>Yoonia</taxon>
    </lineage>
</organism>
<reference evidence="2" key="1">
    <citation type="submission" date="2024-08" db="EMBL/GenBank/DDBJ databases">
        <title>Phylogenomic analyses of a clade within the roseobacter group suggest taxonomic reassignments of species of the genera Aestuariivita, Citreicella, Loktanella, Nautella, Pelagibaca, Ruegeria, Thalassobius, Thiobacimonas and Tropicibacter, and the proposal o.</title>
        <authorList>
            <person name="Jeon C.O."/>
        </authorList>
    </citation>
    <scope>NUCLEOTIDE SEQUENCE</scope>
    <source>
        <strain evidence="2">SS1-5</strain>
    </source>
</reference>
<protein>
    <submittedName>
        <fullName evidence="2">Lysophospholipid acyltransferase family protein</fullName>
    </submittedName>
</protein>
<evidence type="ECO:0000313" key="3">
    <source>
        <dbReference type="Proteomes" id="UP001470809"/>
    </source>
</evidence>
<keyword evidence="2" id="KW-0012">Acyltransferase</keyword>
<dbReference type="Pfam" id="PF04028">
    <property type="entry name" value="DUF374"/>
    <property type="match status" value="1"/>
</dbReference>
<accession>A0AAN0MGI9</accession>
<dbReference type="KEGG" id="yrh:AABB31_02025"/>
<proteinExistence type="predicted"/>
<gene>
    <name evidence="2" type="ORF">AABB31_02025</name>
</gene>
<dbReference type="GO" id="GO:0016746">
    <property type="term" value="F:acyltransferase activity"/>
    <property type="evidence" value="ECO:0007669"/>
    <property type="project" value="UniProtKB-KW"/>
</dbReference>
<feature type="domain" description="DUF374" evidence="1">
    <location>
        <begin position="99"/>
        <end position="150"/>
    </location>
</feature>
<name>A0AAN0MGI9_9RHOB</name>
<dbReference type="RefSeq" id="WP_342077067.1">
    <property type="nucleotide sequence ID" value="NZ_CP151767.2"/>
</dbReference>
<evidence type="ECO:0000313" key="2">
    <source>
        <dbReference type="EMBL" id="WZU67766.1"/>
    </source>
</evidence>
<dbReference type="Proteomes" id="UP001470809">
    <property type="component" value="Chromosome"/>
</dbReference>
<keyword evidence="3" id="KW-1185">Reference proteome</keyword>